<dbReference type="RefSeq" id="WP_185662692.1">
    <property type="nucleotide sequence ID" value="NZ_JACLAW010000002.1"/>
</dbReference>
<proteinExistence type="predicted"/>
<dbReference type="EMBL" id="JACLAW010000002">
    <property type="protein sequence ID" value="MBC2664440.1"/>
    <property type="molecule type" value="Genomic_DNA"/>
</dbReference>
<dbReference type="Pfam" id="PF14907">
    <property type="entry name" value="NTP_transf_5"/>
    <property type="match status" value="1"/>
</dbReference>
<comment type="caution">
    <text evidence="1">The sequence shown here is derived from an EMBL/GenBank/DDBJ whole genome shotgun (WGS) entry which is preliminary data.</text>
</comment>
<name>A0A7X1KKQ2_9SPHN</name>
<keyword evidence="2" id="KW-1185">Reference proteome</keyword>
<keyword evidence="1" id="KW-0808">Transferase</keyword>
<organism evidence="1 2">
    <name type="scientific">Novosphingobium flavum</name>
    <dbReference type="NCBI Taxonomy" id="1778672"/>
    <lineage>
        <taxon>Bacteria</taxon>
        <taxon>Pseudomonadati</taxon>
        <taxon>Pseudomonadota</taxon>
        <taxon>Alphaproteobacteria</taxon>
        <taxon>Sphingomonadales</taxon>
        <taxon>Sphingomonadaceae</taxon>
        <taxon>Novosphingobium</taxon>
    </lineage>
</organism>
<sequence>MAVPAPGDGALPRLRHLLLALLAGRAPAELAGLDQEAWHGLDRMAALHRLQPLLHHHHRADPAIPDSLRAGWAEAYRASALASLVLAADLTATTALLEQAGMAPLALKGAWLAWHAYPHPALRPMRDLDLLLTPDTVIPAFELLQAHGYRQEGAQHLTLEETVRLDKHMPPLVSPRGTVIELHQRLWEVDGRMDHAAPAAREAAIRARAIRSGPLAYLAPQDTLAHLVIHAVYDHRLDCGPLVLSDIAFLLAAAPVDWDAFWAEARAGGWQRGAGLVLALVKVHAPDAQVTLPADLPPCPADLADLSTGLLLQELDTRQSAGVAATLTAAGPGAFLRRILARRKGADDVRDVTRDLSSEGGFAAWAGMRLVRTVRDLARREVRDQSRDLARLSRWLDA</sequence>
<dbReference type="Proteomes" id="UP000566813">
    <property type="component" value="Unassembled WGS sequence"/>
</dbReference>
<dbReference type="InterPro" id="IPR039498">
    <property type="entry name" value="NTP_transf_5"/>
</dbReference>
<reference evidence="1 2" key="1">
    <citation type="submission" date="2020-08" db="EMBL/GenBank/DDBJ databases">
        <title>The genome sequence of type strain Novosphingobium flavum NBRC 111647.</title>
        <authorList>
            <person name="Liu Y."/>
        </authorList>
    </citation>
    <scope>NUCLEOTIDE SEQUENCE [LARGE SCALE GENOMIC DNA]</scope>
    <source>
        <strain evidence="1 2">NBRC 111647</strain>
    </source>
</reference>
<evidence type="ECO:0000313" key="1">
    <source>
        <dbReference type="EMBL" id="MBC2664440.1"/>
    </source>
</evidence>
<dbReference type="AlphaFoldDB" id="A0A7X1KKQ2"/>
<dbReference type="GO" id="GO:0016740">
    <property type="term" value="F:transferase activity"/>
    <property type="evidence" value="ECO:0007669"/>
    <property type="project" value="UniProtKB-KW"/>
</dbReference>
<gene>
    <name evidence="1" type="ORF">H7F51_02785</name>
</gene>
<accession>A0A7X1KKQ2</accession>
<protein>
    <submittedName>
        <fullName evidence="1">Nucleotidyltransferase family protein</fullName>
    </submittedName>
</protein>
<evidence type="ECO:0000313" key="2">
    <source>
        <dbReference type="Proteomes" id="UP000566813"/>
    </source>
</evidence>